<accession>A0A0G3G685</accession>
<dbReference type="STRING" id="106634.TVD_06450"/>
<dbReference type="PATRIC" id="fig|106634.4.peg.1319"/>
<sequence length="121" mass="12884">MPGKCNAANPTLKSGARRGSTVRTAASALVLALFAGAMATASADILRSPEGGFTVKEREGAPTRGQSQSAVIRQHGEPEQRHATVGDPPITRWDYADFSVFFEGEYVLHSAVRNGSRSDRP</sequence>
<evidence type="ECO:0000313" key="3">
    <source>
        <dbReference type="EMBL" id="AKJ95022.1"/>
    </source>
</evidence>
<evidence type="ECO:0008006" key="5">
    <source>
        <dbReference type="Google" id="ProtNLM"/>
    </source>
</evidence>
<proteinExistence type="predicted"/>
<feature type="region of interest" description="Disordered" evidence="1">
    <location>
        <begin position="57"/>
        <end position="88"/>
    </location>
</feature>
<feature type="signal peptide" evidence="2">
    <location>
        <begin position="1"/>
        <end position="43"/>
    </location>
</feature>
<dbReference type="Proteomes" id="UP000064201">
    <property type="component" value="Chromosome"/>
</dbReference>
<evidence type="ECO:0000256" key="2">
    <source>
        <dbReference type="SAM" id="SignalP"/>
    </source>
</evidence>
<dbReference type="KEGG" id="tvr:TVD_06450"/>
<protein>
    <recommendedName>
        <fullName evidence="5">Phosphodiesterase</fullName>
    </recommendedName>
</protein>
<keyword evidence="4" id="KW-1185">Reference proteome</keyword>
<dbReference type="EMBL" id="CP011367">
    <property type="protein sequence ID" value="AKJ95022.1"/>
    <property type="molecule type" value="Genomic_DNA"/>
</dbReference>
<gene>
    <name evidence="3" type="ORF">TVD_06450</name>
</gene>
<name>A0A0G3G685_9GAMM</name>
<feature type="chain" id="PRO_5002553988" description="Phosphodiesterase" evidence="2">
    <location>
        <begin position="44"/>
        <end position="121"/>
    </location>
</feature>
<keyword evidence="2" id="KW-0732">Signal</keyword>
<evidence type="ECO:0000313" key="4">
    <source>
        <dbReference type="Proteomes" id="UP000064201"/>
    </source>
</evidence>
<organism evidence="3 4">
    <name type="scientific">Thioalkalivibrio versutus</name>
    <dbReference type="NCBI Taxonomy" id="106634"/>
    <lineage>
        <taxon>Bacteria</taxon>
        <taxon>Pseudomonadati</taxon>
        <taxon>Pseudomonadota</taxon>
        <taxon>Gammaproteobacteria</taxon>
        <taxon>Chromatiales</taxon>
        <taxon>Ectothiorhodospiraceae</taxon>
        <taxon>Thioalkalivibrio</taxon>
    </lineage>
</organism>
<evidence type="ECO:0000256" key="1">
    <source>
        <dbReference type="SAM" id="MobiDB-lite"/>
    </source>
</evidence>
<reference evidence="3 4" key="1">
    <citation type="submission" date="2015-04" db="EMBL/GenBank/DDBJ databases">
        <title>Complete Sequence for the Genome of the Thioalkalivibrio versutus D301.</title>
        <authorList>
            <person name="Mu T."/>
            <person name="Zhou J."/>
            <person name="Xu X."/>
        </authorList>
    </citation>
    <scope>NUCLEOTIDE SEQUENCE [LARGE SCALE GENOMIC DNA]</scope>
    <source>
        <strain evidence="3 4">D301</strain>
    </source>
</reference>
<dbReference type="AlphaFoldDB" id="A0A0G3G685"/>
<feature type="compositionally biased region" description="Basic and acidic residues" evidence="1">
    <location>
        <begin position="74"/>
        <end position="84"/>
    </location>
</feature>
<dbReference type="OrthoDB" id="7063662at2"/>